<feature type="non-terminal residue" evidence="1">
    <location>
        <position position="126"/>
    </location>
</feature>
<accession>A0A382N1T4</accession>
<gene>
    <name evidence="1" type="ORF">METZ01_LOCUS307943</name>
</gene>
<dbReference type="EMBL" id="UINC01097410">
    <property type="protein sequence ID" value="SVC55089.1"/>
    <property type="molecule type" value="Genomic_DNA"/>
</dbReference>
<dbReference type="AlphaFoldDB" id="A0A382N1T4"/>
<name>A0A382N1T4_9ZZZZ</name>
<proteinExistence type="predicted"/>
<protein>
    <recommendedName>
        <fullName evidence="2">Photosynthesis system II assembly factor Ycf48/Hcf136-like domain-containing protein</fullName>
    </recommendedName>
</protein>
<reference evidence="1" key="1">
    <citation type="submission" date="2018-05" db="EMBL/GenBank/DDBJ databases">
        <authorList>
            <person name="Lanie J.A."/>
            <person name="Ng W.-L."/>
            <person name="Kazmierczak K.M."/>
            <person name="Andrzejewski T.M."/>
            <person name="Davidsen T.M."/>
            <person name="Wayne K.J."/>
            <person name="Tettelin H."/>
            <person name="Glass J.I."/>
            <person name="Rusch D."/>
            <person name="Podicherti R."/>
            <person name="Tsui H.-C.T."/>
            <person name="Winkler M.E."/>
        </authorList>
    </citation>
    <scope>NUCLEOTIDE SEQUENCE</scope>
</reference>
<sequence length="126" mass="13609">MGTSTYLLIAGGGGAAYWYKDEIVDVYDDLYADFTKEEVKTGKKKAQVEETEISTSAIELKPLFVSVGGKGTILTSSDGSKWTKRSSGSKRHLRAVAYGEDTLVVVGFSGIVLTSSDGTKWTKRKS</sequence>
<evidence type="ECO:0000313" key="1">
    <source>
        <dbReference type="EMBL" id="SVC55089.1"/>
    </source>
</evidence>
<dbReference type="SUPFAM" id="SSF110296">
    <property type="entry name" value="Oligoxyloglucan reducing end-specific cellobiohydrolase"/>
    <property type="match status" value="1"/>
</dbReference>
<evidence type="ECO:0008006" key="2">
    <source>
        <dbReference type="Google" id="ProtNLM"/>
    </source>
</evidence>
<organism evidence="1">
    <name type="scientific">marine metagenome</name>
    <dbReference type="NCBI Taxonomy" id="408172"/>
    <lineage>
        <taxon>unclassified sequences</taxon>
        <taxon>metagenomes</taxon>
        <taxon>ecological metagenomes</taxon>
    </lineage>
</organism>